<keyword evidence="3" id="KW-1185">Reference proteome</keyword>
<feature type="compositionally biased region" description="Basic and acidic residues" evidence="1">
    <location>
        <begin position="64"/>
        <end position="78"/>
    </location>
</feature>
<reference evidence="3" key="1">
    <citation type="journal article" date="2015" name="Nat. Plants">
        <title>Genome expansion of Arabis alpina linked with retrotransposition and reduced symmetric DNA methylation.</title>
        <authorList>
            <person name="Willing E.M."/>
            <person name="Rawat V."/>
            <person name="Mandakova T."/>
            <person name="Maumus F."/>
            <person name="James G.V."/>
            <person name="Nordstroem K.J."/>
            <person name="Becker C."/>
            <person name="Warthmann N."/>
            <person name="Chica C."/>
            <person name="Szarzynska B."/>
            <person name="Zytnicki M."/>
            <person name="Albani M.C."/>
            <person name="Kiefer C."/>
            <person name="Bergonzi S."/>
            <person name="Castaings L."/>
            <person name="Mateos J.L."/>
            <person name="Berns M.C."/>
            <person name="Bujdoso N."/>
            <person name="Piofczyk T."/>
            <person name="de Lorenzo L."/>
            <person name="Barrero-Sicilia C."/>
            <person name="Mateos I."/>
            <person name="Piednoel M."/>
            <person name="Hagmann J."/>
            <person name="Chen-Min-Tao R."/>
            <person name="Iglesias-Fernandez R."/>
            <person name="Schuster S.C."/>
            <person name="Alonso-Blanco C."/>
            <person name="Roudier F."/>
            <person name="Carbonero P."/>
            <person name="Paz-Ares J."/>
            <person name="Davis S.J."/>
            <person name="Pecinka A."/>
            <person name="Quesneville H."/>
            <person name="Colot V."/>
            <person name="Lysak M.A."/>
            <person name="Weigel D."/>
            <person name="Coupland G."/>
            <person name="Schneeberger K."/>
        </authorList>
    </citation>
    <scope>NUCLEOTIDE SEQUENCE [LARGE SCALE GENOMIC DNA]</scope>
    <source>
        <strain evidence="3">cv. Pajares</strain>
    </source>
</reference>
<sequence>MGEIAVLHPRDCFDDIFSRTNNIASPHRPKKPLPNRRRRSPPRPQTATSPPPLASVSNTVRILKGGEDLTVEKPDLKPTRQIRPNPATPISIPGRKSMPAMFYAGPVTSTSPPASDVPLPAFFAKKSVSVFREEKRLRFQNRRCNQRSDQNTAPRSCII</sequence>
<dbReference type="PANTHER" id="PTHR33670:SF18">
    <property type="entry name" value="(RAPE) HYPOTHETICAL PROTEIN"/>
    <property type="match status" value="1"/>
</dbReference>
<dbReference type="Gramene" id="KFK32587">
    <property type="protein sequence ID" value="KFK32587"/>
    <property type="gene ID" value="AALP_AA6G262800"/>
</dbReference>
<evidence type="ECO:0000313" key="3">
    <source>
        <dbReference type="Proteomes" id="UP000029120"/>
    </source>
</evidence>
<evidence type="ECO:0000256" key="1">
    <source>
        <dbReference type="SAM" id="MobiDB-lite"/>
    </source>
</evidence>
<name>A0A087GRT5_ARAAL</name>
<organism evidence="2 3">
    <name type="scientific">Arabis alpina</name>
    <name type="common">Alpine rock-cress</name>
    <dbReference type="NCBI Taxonomy" id="50452"/>
    <lineage>
        <taxon>Eukaryota</taxon>
        <taxon>Viridiplantae</taxon>
        <taxon>Streptophyta</taxon>
        <taxon>Embryophyta</taxon>
        <taxon>Tracheophyta</taxon>
        <taxon>Spermatophyta</taxon>
        <taxon>Magnoliopsida</taxon>
        <taxon>eudicotyledons</taxon>
        <taxon>Gunneridae</taxon>
        <taxon>Pentapetalae</taxon>
        <taxon>rosids</taxon>
        <taxon>malvids</taxon>
        <taxon>Brassicales</taxon>
        <taxon>Brassicaceae</taxon>
        <taxon>Arabideae</taxon>
        <taxon>Arabis</taxon>
    </lineage>
</organism>
<dbReference type="OMA" id="HNHVRVP"/>
<gene>
    <name evidence="2" type="ordered locus">AALP_Aa6g262800</name>
</gene>
<protein>
    <submittedName>
        <fullName evidence="2">Uncharacterized protein</fullName>
    </submittedName>
</protein>
<accession>A0A087GRT5</accession>
<feature type="region of interest" description="Disordered" evidence="1">
    <location>
        <begin position="17"/>
        <end position="96"/>
    </location>
</feature>
<dbReference type="EMBL" id="CM002874">
    <property type="protein sequence ID" value="KFK32587.1"/>
    <property type="molecule type" value="Genomic_DNA"/>
</dbReference>
<proteinExistence type="predicted"/>
<dbReference type="Proteomes" id="UP000029120">
    <property type="component" value="Chromosome 6"/>
</dbReference>
<dbReference type="OrthoDB" id="1113123at2759"/>
<feature type="compositionally biased region" description="Basic residues" evidence="1">
    <location>
        <begin position="27"/>
        <end position="41"/>
    </location>
</feature>
<dbReference type="PANTHER" id="PTHR33670">
    <property type="entry name" value="SPLICING FACTOR, PROLINE- AND GLUTAMINE-RICH-LIKE"/>
    <property type="match status" value="1"/>
</dbReference>
<evidence type="ECO:0000313" key="2">
    <source>
        <dbReference type="EMBL" id="KFK32587.1"/>
    </source>
</evidence>
<dbReference type="AlphaFoldDB" id="A0A087GRT5"/>